<reference evidence="3 4" key="1">
    <citation type="journal article" date="2023" name="Sci. Data">
        <title>Genome assembly of the Korean intertidal mud-creeper Batillaria attramentaria.</title>
        <authorList>
            <person name="Patra A.K."/>
            <person name="Ho P.T."/>
            <person name="Jun S."/>
            <person name="Lee S.J."/>
            <person name="Kim Y."/>
            <person name="Won Y.J."/>
        </authorList>
    </citation>
    <scope>NUCLEOTIDE SEQUENCE [LARGE SCALE GENOMIC DNA]</scope>
    <source>
        <strain evidence="3">Wonlab-2016</strain>
    </source>
</reference>
<dbReference type="EMBL" id="JACVVK020000226">
    <property type="protein sequence ID" value="KAK7483457.1"/>
    <property type="molecule type" value="Genomic_DNA"/>
</dbReference>
<evidence type="ECO:0000256" key="1">
    <source>
        <dbReference type="ARBA" id="ARBA00007361"/>
    </source>
</evidence>
<evidence type="ECO:0000313" key="4">
    <source>
        <dbReference type="Proteomes" id="UP001519460"/>
    </source>
</evidence>
<comment type="similarity">
    <text evidence="1">Belongs to the GADD45 family.</text>
</comment>
<proteinExistence type="inferred from homology"/>
<comment type="caution">
    <text evidence="3">The sequence shown here is derived from an EMBL/GenBank/DDBJ whole genome shotgun (WGS) entry which is preliminary data.</text>
</comment>
<dbReference type="Gene3D" id="3.30.1330.30">
    <property type="match status" value="1"/>
</dbReference>
<keyword evidence="4" id="KW-1185">Reference proteome</keyword>
<dbReference type="PANTHER" id="PTHR10411:SF8">
    <property type="entry name" value="FI09246P"/>
    <property type="match status" value="1"/>
</dbReference>
<dbReference type="InterPro" id="IPR004038">
    <property type="entry name" value="Ribosomal_eL8/eL30/eS12/Gad45"/>
</dbReference>
<feature type="domain" description="Ribosomal protein eL8/eL30/eS12/Gadd45" evidence="2">
    <location>
        <begin position="24"/>
        <end position="108"/>
    </location>
</feature>
<dbReference type="Proteomes" id="UP001519460">
    <property type="component" value="Unassembled WGS sequence"/>
</dbReference>
<organism evidence="3 4">
    <name type="scientific">Batillaria attramentaria</name>
    <dbReference type="NCBI Taxonomy" id="370345"/>
    <lineage>
        <taxon>Eukaryota</taxon>
        <taxon>Metazoa</taxon>
        <taxon>Spiralia</taxon>
        <taxon>Lophotrochozoa</taxon>
        <taxon>Mollusca</taxon>
        <taxon>Gastropoda</taxon>
        <taxon>Caenogastropoda</taxon>
        <taxon>Sorbeoconcha</taxon>
        <taxon>Cerithioidea</taxon>
        <taxon>Batillariidae</taxon>
        <taxon>Batillaria</taxon>
    </lineage>
</organism>
<dbReference type="Pfam" id="PF01248">
    <property type="entry name" value="Ribosomal_L7Ae"/>
    <property type="match status" value="1"/>
</dbReference>
<accession>A0ABD0K8P3</accession>
<dbReference type="InterPro" id="IPR029064">
    <property type="entry name" value="Ribosomal_eL30-like_sf"/>
</dbReference>
<dbReference type="PANTHER" id="PTHR10411">
    <property type="entry name" value="GROWTH ARREST AND DNA DAMAGE-INDUCIBLE PROTEIN GADD45"/>
    <property type="match status" value="1"/>
</dbReference>
<evidence type="ECO:0000313" key="3">
    <source>
        <dbReference type="EMBL" id="KAK7483457.1"/>
    </source>
</evidence>
<dbReference type="AlphaFoldDB" id="A0ABD0K8P3"/>
<name>A0ABD0K8P3_9CAEN</name>
<protein>
    <recommendedName>
        <fullName evidence="2">Ribosomal protein eL8/eL30/eS12/Gadd45 domain-containing protein</fullName>
    </recommendedName>
</protein>
<dbReference type="InterPro" id="IPR024824">
    <property type="entry name" value="GADD45"/>
</dbReference>
<sequence length="166" mass="17957">MAASSAKFMKEKRKRRFSGPGYALRASLRQAAAQRRLTVGLNRCVNMLKRNPEKVMVCLLLRSAPSASGDQAVSNIQHTLLKAFCTENHISIVHVCGDMSLMRLVGRLAGRTVDDGQELCSDSLEDCSLILIEHPSGAPSSEDLTWAAACHGGHLDIQASGHMPSD</sequence>
<gene>
    <name evidence="3" type="ORF">BaRGS_00025256</name>
</gene>
<evidence type="ECO:0000259" key="2">
    <source>
        <dbReference type="Pfam" id="PF01248"/>
    </source>
</evidence>